<accession>A0A6I6L9N4</accession>
<dbReference type="GO" id="GO:0009055">
    <property type="term" value="F:electron transfer activity"/>
    <property type="evidence" value="ECO:0007669"/>
    <property type="project" value="InterPro"/>
</dbReference>
<dbReference type="KEGG" id="slaa:EUU25_00735"/>
<dbReference type="InterPro" id="IPR036909">
    <property type="entry name" value="Cyt_c-like_dom_sf"/>
</dbReference>
<evidence type="ECO:0000259" key="5">
    <source>
        <dbReference type="PROSITE" id="PS51007"/>
    </source>
</evidence>
<feature type="domain" description="Cytochrome c" evidence="5">
    <location>
        <begin position="38"/>
        <end position="131"/>
    </location>
</feature>
<reference evidence="7" key="1">
    <citation type="submission" date="2019-01" db="EMBL/GenBank/DDBJ databases">
        <title>Sphingorhabdus lacus sp.nov., isolated from an oligotrophic freshwater lake.</title>
        <authorList>
            <person name="Park M."/>
        </authorList>
    </citation>
    <scope>NUCLEOTIDE SEQUENCE [LARGE SCALE GENOMIC DNA]</scope>
    <source>
        <strain evidence="7">IMCC1753</strain>
    </source>
</reference>
<dbReference type="Pfam" id="PF13442">
    <property type="entry name" value="Cytochrome_CBB3"/>
    <property type="match status" value="1"/>
</dbReference>
<evidence type="ECO:0000313" key="7">
    <source>
        <dbReference type="Proteomes" id="UP000428803"/>
    </source>
</evidence>
<organism evidence="6 7">
    <name type="scientific">Sphingorhabdus lacus</name>
    <dbReference type="NCBI Taxonomy" id="392610"/>
    <lineage>
        <taxon>Bacteria</taxon>
        <taxon>Pseudomonadati</taxon>
        <taxon>Pseudomonadota</taxon>
        <taxon>Alphaproteobacteria</taxon>
        <taxon>Sphingomonadales</taxon>
        <taxon>Sphingomonadaceae</taxon>
        <taxon>Sphingorhabdus</taxon>
    </lineage>
</organism>
<name>A0A6I6L9N4_9SPHN</name>
<keyword evidence="7" id="KW-1185">Reference proteome</keyword>
<keyword evidence="1 4" id="KW-0349">Heme</keyword>
<dbReference type="Proteomes" id="UP000428803">
    <property type="component" value="Chromosome"/>
</dbReference>
<protein>
    <submittedName>
        <fullName evidence="6">Cytochrome c</fullName>
    </submittedName>
</protein>
<dbReference type="RefSeq" id="WP_158897571.1">
    <property type="nucleotide sequence ID" value="NZ_CP035733.1"/>
</dbReference>
<dbReference type="Gene3D" id="1.10.760.10">
    <property type="entry name" value="Cytochrome c-like domain"/>
    <property type="match status" value="1"/>
</dbReference>
<dbReference type="InterPro" id="IPR009056">
    <property type="entry name" value="Cyt_c-like_dom"/>
</dbReference>
<keyword evidence="3 4" id="KW-0408">Iron</keyword>
<dbReference type="EMBL" id="CP035733">
    <property type="protein sequence ID" value="QGY79272.1"/>
    <property type="molecule type" value="Genomic_DNA"/>
</dbReference>
<sequence>MKLVLPIFLAVAALFLGAYFWFSPDVTPPVRRPIEVAAEFKKGQELYTYWCATCHGAGVGAEGRSQLPGTAALQEKYKGDPPALLEDRTDLTPETITYFVRNGISVMPPYRKTEISDADLQEINAYLTRPRNNSNK</sequence>
<evidence type="ECO:0000256" key="2">
    <source>
        <dbReference type="ARBA" id="ARBA00022723"/>
    </source>
</evidence>
<gene>
    <name evidence="6" type="ORF">EUU25_00735</name>
</gene>
<dbReference type="GO" id="GO:0046872">
    <property type="term" value="F:metal ion binding"/>
    <property type="evidence" value="ECO:0007669"/>
    <property type="project" value="UniProtKB-KW"/>
</dbReference>
<dbReference type="AlphaFoldDB" id="A0A6I6L9N4"/>
<keyword evidence="2 4" id="KW-0479">Metal-binding</keyword>
<dbReference type="PROSITE" id="PS51007">
    <property type="entry name" value="CYTC"/>
    <property type="match status" value="1"/>
</dbReference>
<evidence type="ECO:0000313" key="6">
    <source>
        <dbReference type="EMBL" id="QGY79272.1"/>
    </source>
</evidence>
<dbReference type="SUPFAM" id="SSF46626">
    <property type="entry name" value="Cytochrome c"/>
    <property type="match status" value="1"/>
</dbReference>
<proteinExistence type="predicted"/>
<evidence type="ECO:0000256" key="3">
    <source>
        <dbReference type="ARBA" id="ARBA00023004"/>
    </source>
</evidence>
<evidence type="ECO:0000256" key="1">
    <source>
        <dbReference type="ARBA" id="ARBA00022617"/>
    </source>
</evidence>
<dbReference type="GO" id="GO:0020037">
    <property type="term" value="F:heme binding"/>
    <property type="evidence" value="ECO:0007669"/>
    <property type="project" value="InterPro"/>
</dbReference>
<evidence type="ECO:0000256" key="4">
    <source>
        <dbReference type="PROSITE-ProRule" id="PRU00433"/>
    </source>
</evidence>
<dbReference type="OrthoDB" id="9757546at2"/>